<dbReference type="AlphaFoldDB" id="A0A0U2XK20"/>
<dbReference type="Proteomes" id="UP000321155">
    <property type="component" value="Unassembled WGS sequence"/>
</dbReference>
<evidence type="ECO:0000259" key="1">
    <source>
        <dbReference type="Pfam" id="PF00248"/>
    </source>
</evidence>
<reference evidence="3 5" key="2">
    <citation type="submission" date="2019-07" db="EMBL/GenBank/DDBJ databases">
        <title>Whole genome shotgun sequence of Kocuria flava NBRC 107626.</title>
        <authorList>
            <person name="Hosoyama A."/>
            <person name="Uohara A."/>
            <person name="Ohji S."/>
            <person name="Ichikawa N."/>
        </authorList>
    </citation>
    <scope>NUCLEOTIDE SEQUENCE [LARGE SCALE GENOMIC DNA]</scope>
    <source>
        <strain evidence="3 5">NBRC 107626</strain>
    </source>
</reference>
<dbReference type="InterPro" id="IPR036812">
    <property type="entry name" value="NAD(P)_OxRdtase_dom_sf"/>
</dbReference>
<dbReference type="Proteomes" id="UP000057181">
    <property type="component" value="Chromosome"/>
</dbReference>
<dbReference type="InterPro" id="IPR050523">
    <property type="entry name" value="AKR_Detox_Biosynth"/>
</dbReference>
<keyword evidence="5" id="KW-1185">Reference proteome</keyword>
<dbReference type="KEGG" id="kfv:AS188_02000"/>
<dbReference type="SUPFAM" id="SSF51430">
    <property type="entry name" value="NAD(P)-linked oxidoreductase"/>
    <property type="match status" value="1"/>
</dbReference>
<dbReference type="EMBL" id="CP013254">
    <property type="protein sequence ID" value="ALU38722.1"/>
    <property type="molecule type" value="Genomic_DNA"/>
</dbReference>
<dbReference type="EMBL" id="BJZR01000180">
    <property type="protein sequence ID" value="GEO93771.1"/>
    <property type="molecule type" value="Genomic_DNA"/>
</dbReference>
<name>A0A0U2XK20_9MICC</name>
<accession>A0A0U2XK20</accession>
<dbReference type="STRING" id="446860.AS188_02000"/>
<feature type="domain" description="NADP-dependent oxidoreductase" evidence="1">
    <location>
        <begin position="14"/>
        <end position="308"/>
    </location>
</feature>
<evidence type="ECO:0000313" key="3">
    <source>
        <dbReference type="EMBL" id="GEO93771.1"/>
    </source>
</evidence>
<dbReference type="InterPro" id="IPR023210">
    <property type="entry name" value="NADP_OxRdtase_dom"/>
</dbReference>
<dbReference type="PANTHER" id="PTHR43364">
    <property type="entry name" value="NADH-SPECIFIC METHYLGLYOXAL REDUCTASE-RELATED"/>
    <property type="match status" value="1"/>
</dbReference>
<proteinExistence type="predicted"/>
<dbReference type="GO" id="GO:0016491">
    <property type="term" value="F:oxidoreductase activity"/>
    <property type="evidence" value="ECO:0007669"/>
    <property type="project" value="InterPro"/>
</dbReference>
<dbReference type="CDD" id="cd19081">
    <property type="entry name" value="AKR_AKR9C1"/>
    <property type="match status" value="1"/>
</dbReference>
<dbReference type="InterPro" id="IPR020471">
    <property type="entry name" value="AKR"/>
</dbReference>
<dbReference type="PRINTS" id="PR00069">
    <property type="entry name" value="ALDKETRDTASE"/>
</dbReference>
<reference evidence="2 4" key="1">
    <citation type="submission" date="2015-11" db="EMBL/GenBank/DDBJ databases">
        <title>Complete Genome Sequence of Kocuria flava strain HO-9041.</title>
        <authorList>
            <person name="Zhou M."/>
            <person name="Dai J."/>
        </authorList>
    </citation>
    <scope>NUCLEOTIDE SEQUENCE [LARGE SCALE GENOMIC DNA]</scope>
    <source>
        <strain evidence="2 4">HO-9041</strain>
    </source>
</reference>
<dbReference type="Pfam" id="PF00248">
    <property type="entry name" value="Aldo_ket_red"/>
    <property type="match status" value="1"/>
</dbReference>
<protein>
    <submittedName>
        <fullName evidence="2 3">Alcohol dehydrogenase</fullName>
    </submittedName>
</protein>
<dbReference type="RefSeq" id="WP_058857436.1">
    <property type="nucleotide sequence ID" value="NZ_BJZR01000180.1"/>
</dbReference>
<dbReference type="GO" id="GO:0005829">
    <property type="term" value="C:cytosol"/>
    <property type="evidence" value="ECO:0007669"/>
    <property type="project" value="TreeGrafter"/>
</dbReference>
<evidence type="ECO:0000313" key="5">
    <source>
        <dbReference type="Proteomes" id="UP000321155"/>
    </source>
</evidence>
<dbReference type="OrthoDB" id="9768793at2"/>
<sequence length="313" mass="33186">MARLPRTDLELFPLNLGGNTFGWTADRDASFAVLDAYTAAGGNFVDTADVYSAWVDGHTGGESETVLGQWLAARGNREEIVLATKVGAHPQRPGLTRANVVAALEDSLRRLGTDRIDLYYAHHDDESVPVAEQAAVFDELVRAGKIRAVGLSNYGPDRLREWFETAEREGLTVPAAIQPEYNLVARRDYERQIAPVARGHGAAVMPYYGLASGFLTGKYRTPADLEGRARRGAAAAHLNEQGLAVVDALVAVAGAHRAEPATVALAWLLAKGATAPIASASAPEQVPALVAAPGLELTAEEVAALDEASLPFA</sequence>
<dbReference type="PANTHER" id="PTHR43364:SF6">
    <property type="entry name" value="OXIDOREDUCTASE-RELATED"/>
    <property type="match status" value="1"/>
</dbReference>
<evidence type="ECO:0000313" key="2">
    <source>
        <dbReference type="EMBL" id="ALU38722.1"/>
    </source>
</evidence>
<gene>
    <name evidence="2" type="ORF">AS188_02000</name>
    <name evidence="3" type="ORF">KFL01_30770</name>
</gene>
<evidence type="ECO:0000313" key="4">
    <source>
        <dbReference type="Proteomes" id="UP000057181"/>
    </source>
</evidence>
<dbReference type="Gene3D" id="3.20.20.100">
    <property type="entry name" value="NADP-dependent oxidoreductase domain"/>
    <property type="match status" value="1"/>
</dbReference>
<organism evidence="2 4">
    <name type="scientific">Kocuria flava</name>
    <dbReference type="NCBI Taxonomy" id="446860"/>
    <lineage>
        <taxon>Bacteria</taxon>
        <taxon>Bacillati</taxon>
        <taxon>Actinomycetota</taxon>
        <taxon>Actinomycetes</taxon>
        <taxon>Micrococcales</taxon>
        <taxon>Micrococcaceae</taxon>
        <taxon>Kocuria</taxon>
    </lineage>
</organism>